<gene>
    <name evidence="9" type="ORF">M72_08611</name>
</gene>
<sequence>MKKARMKRKQRRKLIWMVAGLAVLLYLGLAVYFHNHFFPKTTLNGRKAGGYTAQKVMDEITEEIHSYQLKIATRDKHTEKISGQDISLEPQWGDEITELVHAQNMFAWPVKIFQKQTLKNTTLVDYDKDKLQTQIDALDCMDADKQTAPENASVSSYDKTEGFTVVGCVMGTTIDAEKMYQAVQEAVEGLKENLSLEKAGVYEDPTVLDDDENLVKAVKKMNGYAKTKITFTVGDSKEVLDASVFGDWFRLNKKLKPVLDQECVKAYVSDLAKKYNTCYSAKTLKTSYGKTVTIPESHYGWKIDTEKEIAQITSEIKAGKTVERELNYSMTANSHGKNDYGDSYVEINLTAQHMFLYKDGKLVIDSDFVSGNVSKNNATPTGAYGVTYTEKNATLRGENYETPVTYWMPFAGNVGMHDAYWRSKFGGSIYKYAGSHGCINLPPEVAKVVFENVKKNYPVLVYELPGTESTDATDKGEAKKVVKLIDALGTITKDSKEAVQKARNAYDKLTANDKVYVTNYDKLKKAEEKLQKLQKNSKE</sequence>
<dbReference type="Gene3D" id="2.40.440.10">
    <property type="entry name" value="L,D-transpeptidase catalytic domain-like"/>
    <property type="match status" value="1"/>
</dbReference>
<feature type="coiled-coil region" evidence="7">
    <location>
        <begin position="492"/>
        <end position="536"/>
    </location>
</feature>
<feature type="active site" description="Proton donor/acceptor" evidence="6">
    <location>
        <position position="417"/>
    </location>
</feature>
<evidence type="ECO:0000259" key="8">
    <source>
        <dbReference type="PROSITE" id="PS52029"/>
    </source>
</evidence>
<evidence type="ECO:0000256" key="2">
    <source>
        <dbReference type="ARBA" id="ARBA00022679"/>
    </source>
</evidence>
<feature type="active site" description="Nucleophile" evidence="6">
    <location>
        <position position="438"/>
    </location>
</feature>
<dbReference type="InterPro" id="IPR050979">
    <property type="entry name" value="LD-transpeptidase"/>
</dbReference>
<keyword evidence="2" id="KW-0808">Transferase</keyword>
<evidence type="ECO:0000256" key="6">
    <source>
        <dbReference type="PROSITE-ProRule" id="PRU01373"/>
    </source>
</evidence>
<dbReference type="InterPro" id="IPR005490">
    <property type="entry name" value="LD_TPept_cat_dom"/>
</dbReference>
<comment type="pathway">
    <text evidence="1 6">Cell wall biogenesis; peptidoglycan biosynthesis.</text>
</comment>
<dbReference type="InterPro" id="IPR038054">
    <property type="entry name" value="LD_TPept-like_central_sf"/>
</dbReference>
<dbReference type="InterPro" id="IPR038063">
    <property type="entry name" value="Transpep_catalytic_dom"/>
</dbReference>
<keyword evidence="10" id="KW-1185">Reference proteome</keyword>
<dbReference type="GO" id="GO:0071972">
    <property type="term" value="F:peptidoglycan L,D-transpeptidase activity"/>
    <property type="evidence" value="ECO:0007669"/>
    <property type="project" value="TreeGrafter"/>
</dbReference>
<evidence type="ECO:0000256" key="3">
    <source>
        <dbReference type="ARBA" id="ARBA00022960"/>
    </source>
</evidence>
<protein>
    <submittedName>
        <fullName evidence="9">ErfK/YbiS/YcfS/YnhG family protein</fullName>
    </submittedName>
</protein>
<dbReference type="InterPro" id="IPR022029">
    <property type="entry name" value="YoaR-like_PG-bd"/>
</dbReference>
<dbReference type="AlphaFoldDB" id="A0A0M6WRC0"/>
<dbReference type="Pfam" id="PF12229">
    <property type="entry name" value="PG_binding_4"/>
    <property type="match status" value="2"/>
</dbReference>
<name>A0A0M6WRC0_9FIRM</name>
<dbReference type="Pfam" id="PF03734">
    <property type="entry name" value="YkuD"/>
    <property type="match status" value="1"/>
</dbReference>
<dbReference type="GO" id="GO:0071555">
    <property type="term" value="P:cell wall organization"/>
    <property type="evidence" value="ECO:0007669"/>
    <property type="project" value="UniProtKB-UniRule"/>
</dbReference>
<dbReference type="UniPathway" id="UPA00219"/>
<evidence type="ECO:0000256" key="4">
    <source>
        <dbReference type="ARBA" id="ARBA00022984"/>
    </source>
</evidence>
<dbReference type="GO" id="GO:0016740">
    <property type="term" value="F:transferase activity"/>
    <property type="evidence" value="ECO:0007669"/>
    <property type="project" value="UniProtKB-KW"/>
</dbReference>
<dbReference type="Gene3D" id="3.10.20.800">
    <property type="match status" value="1"/>
</dbReference>
<organism evidence="9 10">
    <name type="scientific">Roseburia faecis</name>
    <dbReference type="NCBI Taxonomy" id="301302"/>
    <lineage>
        <taxon>Bacteria</taxon>
        <taxon>Bacillati</taxon>
        <taxon>Bacillota</taxon>
        <taxon>Clostridia</taxon>
        <taxon>Lachnospirales</taxon>
        <taxon>Lachnospiraceae</taxon>
        <taxon>Roseburia</taxon>
    </lineage>
</organism>
<dbReference type="Proteomes" id="UP000049979">
    <property type="component" value="Unassembled WGS sequence"/>
</dbReference>
<keyword evidence="4 6" id="KW-0573">Peptidoglycan synthesis</keyword>
<dbReference type="RefSeq" id="WP_082413881.1">
    <property type="nucleotide sequence ID" value="NZ_CP173697.1"/>
</dbReference>
<evidence type="ECO:0000313" key="10">
    <source>
        <dbReference type="Proteomes" id="UP000049979"/>
    </source>
</evidence>
<dbReference type="SUPFAM" id="SSF141523">
    <property type="entry name" value="L,D-transpeptidase catalytic domain-like"/>
    <property type="match status" value="1"/>
</dbReference>
<dbReference type="STRING" id="301302.ERS852420_02220"/>
<dbReference type="GO" id="GO:0005576">
    <property type="term" value="C:extracellular region"/>
    <property type="evidence" value="ECO:0007669"/>
    <property type="project" value="TreeGrafter"/>
</dbReference>
<proteinExistence type="predicted"/>
<reference evidence="10" key="1">
    <citation type="submission" date="2015-05" db="EMBL/GenBank/DDBJ databases">
        <authorList>
            <consortium name="Pathogen Informatics"/>
        </authorList>
    </citation>
    <scope>NUCLEOTIDE SEQUENCE [LARGE SCALE GENOMIC DNA]</scope>
    <source>
        <strain evidence="10">M72</strain>
    </source>
</reference>
<feature type="domain" description="L,D-TPase catalytic" evidence="8">
    <location>
        <begin position="343"/>
        <end position="462"/>
    </location>
</feature>
<accession>A0A0M6WRC0</accession>
<evidence type="ECO:0000256" key="1">
    <source>
        <dbReference type="ARBA" id="ARBA00004752"/>
    </source>
</evidence>
<dbReference type="SUPFAM" id="SSF143985">
    <property type="entry name" value="L,D-transpeptidase pre-catalytic domain-like"/>
    <property type="match status" value="1"/>
</dbReference>
<dbReference type="PANTHER" id="PTHR30582">
    <property type="entry name" value="L,D-TRANSPEPTIDASE"/>
    <property type="match status" value="1"/>
</dbReference>
<keyword evidence="5 6" id="KW-0961">Cell wall biogenesis/degradation</keyword>
<dbReference type="EMBL" id="CVRR01000033">
    <property type="protein sequence ID" value="CRL40190.1"/>
    <property type="molecule type" value="Genomic_DNA"/>
</dbReference>
<dbReference type="CDD" id="cd16913">
    <property type="entry name" value="YkuD_like"/>
    <property type="match status" value="1"/>
</dbReference>
<dbReference type="PROSITE" id="PS52029">
    <property type="entry name" value="LD_TPASE"/>
    <property type="match status" value="1"/>
</dbReference>
<evidence type="ECO:0000256" key="5">
    <source>
        <dbReference type="ARBA" id="ARBA00023316"/>
    </source>
</evidence>
<keyword evidence="7" id="KW-0175">Coiled coil</keyword>
<dbReference type="PANTHER" id="PTHR30582:SF33">
    <property type="entry name" value="EXPORTED PROTEIN"/>
    <property type="match status" value="1"/>
</dbReference>
<keyword evidence="3 6" id="KW-0133">Cell shape</keyword>
<evidence type="ECO:0000256" key="7">
    <source>
        <dbReference type="SAM" id="Coils"/>
    </source>
</evidence>
<dbReference type="GO" id="GO:0008360">
    <property type="term" value="P:regulation of cell shape"/>
    <property type="evidence" value="ECO:0007669"/>
    <property type="project" value="UniProtKB-UniRule"/>
</dbReference>
<dbReference type="GO" id="GO:0018104">
    <property type="term" value="P:peptidoglycan-protein cross-linking"/>
    <property type="evidence" value="ECO:0007669"/>
    <property type="project" value="TreeGrafter"/>
</dbReference>
<evidence type="ECO:0000313" key="9">
    <source>
        <dbReference type="EMBL" id="CRL40190.1"/>
    </source>
</evidence>